<keyword evidence="3" id="KW-1185">Reference proteome</keyword>
<dbReference type="InterPro" id="IPR017026">
    <property type="entry name" value="ImuA"/>
</dbReference>
<dbReference type="SUPFAM" id="SSF52540">
    <property type="entry name" value="P-loop containing nucleoside triphosphate hydrolases"/>
    <property type="match status" value="1"/>
</dbReference>
<reference evidence="2 3" key="1">
    <citation type="submission" date="2023-07" db="EMBL/GenBank/DDBJ databases">
        <title>Genomic Encyclopedia of Type Strains, Phase IV (KMG-IV): sequencing the most valuable type-strain genomes for metagenomic binning, comparative biology and taxonomic classification.</title>
        <authorList>
            <person name="Goeker M."/>
        </authorList>
    </citation>
    <scope>NUCLEOTIDE SEQUENCE [LARGE SCALE GENOMIC DNA]</scope>
    <source>
        <strain evidence="2 3">B1-1</strain>
    </source>
</reference>
<name>A0ABU0M6K0_9HYPH</name>
<evidence type="ECO:0000313" key="2">
    <source>
        <dbReference type="EMBL" id="MDQ0516450.1"/>
    </source>
</evidence>
<dbReference type="Gene3D" id="3.40.50.300">
    <property type="entry name" value="P-loop containing nucleotide triphosphate hydrolases"/>
    <property type="match status" value="1"/>
</dbReference>
<accession>A0ABU0M6K0</accession>
<gene>
    <name evidence="2" type="ORF">QO015_002063</name>
</gene>
<dbReference type="Proteomes" id="UP001223743">
    <property type="component" value="Unassembled WGS sequence"/>
</dbReference>
<evidence type="ECO:0000313" key="3">
    <source>
        <dbReference type="Proteomes" id="UP001223743"/>
    </source>
</evidence>
<sequence length="271" mass="28207">MDGKSTARACIEALRRQVAAIEAGGAEGEGEAARRVSLDRGAVDAALGGGLRAGMLHEVIPDAIADAPASSGFALALALVAAAKGEPILWVRTRAAARETGTLHADGLAALGLDPARLVLVHLDGAVPVLSAGVDIARCTALGAAILELWGDPKALDLTSERRLLLAAEQSGVTVILLRPGARAAPGGVETRWSVASGPSRALPMNAPGPPTFDLKLLRHRHGPPAGPWRLEWNRDEQRFQPPPLLRDPDAVPRFGSLAPDSRGALRRRAS</sequence>
<proteinExistence type="predicted"/>
<dbReference type="EMBL" id="JAUSWJ010000001">
    <property type="protein sequence ID" value="MDQ0516450.1"/>
    <property type="molecule type" value="Genomic_DNA"/>
</dbReference>
<organism evidence="2 3">
    <name type="scientific">Kaistia geumhonensis</name>
    <dbReference type="NCBI Taxonomy" id="410839"/>
    <lineage>
        <taxon>Bacteria</taxon>
        <taxon>Pseudomonadati</taxon>
        <taxon>Pseudomonadota</taxon>
        <taxon>Alphaproteobacteria</taxon>
        <taxon>Hyphomicrobiales</taxon>
        <taxon>Kaistiaceae</taxon>
        <taxon>Kaistia</taxon>
    </lineage>
</organism>
<comment type="caution">
    <text evidence="2">The sequence shown here is derived from an EMBL/GenBank/DDBJ whole genome shotgun (WGS) entry which is preliminary data.</text>
</comment>
<protein>
    <submittedName>
        <fullName evidence="2">Protein ImuA</fullName>
    </submittedName>
</protein>
<dbReference type="RefSeq" id="WP_266279593.1">
    <property type="nucleotide sequence ID" value="NZ_JAPKNF010000001.1"/>
</dbReference>
<dbReference type="InterPro" id="IPR027417">
    <property type="entry name" value="P-loop_NTPase"/>
</dbReference>
<evidence type="ECO:0000256" key="1">
    <source>
        <dbReference type="SAM" id="MobiDB-lite"/>
    </source>
</evidence>
<dbReference type="PIRSF" id="PIRSF034285">
    <property type="entry name" value="UCP034285"/>
    <property type="match status" value="1"/>
</dbReference>
<feature type="region of interest" description="Disordered" evidence="1">
    <location>
        <begin position="240"/>
        <end position="271"/>
    </location>
</feature>